<name>A0A221T2T9_9DEIO</name>
<dbReference type="AlphaFoldDB" id="A0A221T2T9"/>
<sequence>MVGHLEAAGEALDLNFVYSNGVAKGRAGGLFDGRNVNLTCEGRRVRGMIGELVEGVRIDGRFDPHELEFRIGDTMRGLTVLVALDGPEAQGMIRGATQNLDFEVVRQGQRNEGRFKFQDEPQSSGFILQCEPDVPLSAVVVMGVCAWAALDERSDGLAD</sequence>
<gene>
    <name evidence="1" type="ORF">DFI_18630</name>
</gene>
<keyword evidence="1" id="KW-0614">Plasmid</keyword>
<proteinExistence type="predicted"/>
<dbReference type="EMBL" id="CP021084">
    <property type="protein sequence ID" value="ASN83215.1"/>
    <property type="molecule type" value="Genomic_DNA"/>
</dbReference>
<evidence type="ECO:0000313" key="1">
    <source>
        <dbReference type="EMBL" id="ASN83215.1"/>
    </source>
</evidence>
<geneLocation type="plasmid" evidence="2">
    <name>pdfi3</name>
</geneLocation>
<protein>
    <submittedName>
        <fullName evidence="1">Uncharacterized protein</fullName>
    </submittedName>
</protein>
<keyword evidence="2" id="KW-1185">Reference proteome</keyword>
<dbReference type="Proteomes" id="UP000259030">
    <property type="component" value="Plasmid pDFI3"/>
</dbReference>
<dbReference type="KEGG" id="dfc:DFI_18630"/>
<reference evidence="1 2" key="1">
    <citation type="submission" date="2017-05" db="EMBL/GenBank/DDBJ databases">
        <title>The complete genome sequence of Deinococcus ficus isolated from the rhizosphere of the Ficus religiosa L. in Taiwan.</title>
        <authorList>
            <person name="Wu K.-M."/>
            <person name="Liao T.-L."/>
            <person name="Liu Y.-M."/>
            <person name="Young C.-C."/>
            <person name="Tsai S.-F."/>
        </authorList>
    </citation>
    <scope>NUCLEOTIDE SEQUENCE [LARGE SCALE GENOMIC DNA]</scope>
    <source>
        <strain evidence="1 2">CC-FR2-10</strain>
        <plasmid evidence="2">pdfi3</plasmid>
    </source>
</reference>
<organism evidence="1 2">
    <name type="scientific">Deinococcus ficus</name>
    <dbReference type="NCBI Taxonomy" id="317577"/>
    <lineage>
        <taxon>Bacteria</taxon>
        <taxon>Thermotogati</taxon>
        <taxon>Deinococcota</taxon>
        <taxon>Deinococci</taxon>
        <taxon>Deinococcales</taxon>
        <taxon>Deinococcaceae</taxon>
        <taxon>Deinococcus</taxon>
    </lineage>
</organism>
<accession>A0A221T2T9</accession>
<evidence type="ECO:0000313" key="2">
    <source>
        <dbReference type="Proteomes" id="UP000259030"/>
    </source>
</evidence>